<evidence type="ECO:0000313" key="1">
    <source>
        <dbReference type="Proteomes" id="UP000095286"/>
    </source>
</evidence>
<evidence type="ECO:0000313" key="2">
    <source>
        <dbReference type="WBParaSite" id="RSKR_0000287300.1"/>
    </source>
</evidence>
<reference evidence="2" key="1">
    <citation type="submission" date="2016-11" db="UniProtKB">
        <authorList>
            <consortium name="WormBaseParasite"/>
        </authorList>
    </citation>
    <scope>IDENTIFICATION</scope>
    <source>
        <strain evidence="2">KR3021</strain>
    </source>
</reference>
<organism evidence="1 2">
    <name type="scientific">Rhabditophanes sp. KR3021</name>
    <dbReference type="NCBI Taxonomy" id="114890"/>
    <lineage>
        <taxon>Eukaryota</taxon>
        <taxon>Metazoa</taxon>
        <taxon>Ecdysozoa</taxon>
        <taxon>Nematoda</taxon>
        <taxon>Chromadorea</taxon>
        <taxon>Rhabditida</taxon>
        <taxon>Tylenchina</taxon>
        <taxon>Panagrolaimomorpha</taxon>
        <taxon>Strongyloidoidea</taxon>
        <taxon>Alloionematidae</taxon>
        <taxon>Rhabditophanes</taxon>
    </lineage>
</organism>
<accession>A0AC35TQ40</accession>
<name>A0AC35TQ40_9BILA</name>
<dbReference type="Proteomes" id="UP000095286">
    <property type="component" value="Unplaced"/>
</dbReference>
<proteinExistence type="predicted"/>
<sequence>MEVTKITEHSLKCFRSQYSLGDHIQNGGFGQVYEATSLADGSSVAVKYILHQHVRDWKLVDKQMIPSEIAHLQSVYGMPGVIKILDWFANAKGFIIVMEKFEKCKDLFDVISEYGRLDEGIARMIFKQVVEATYQLYTKHGLVHRDLKDENIICNLESGEVKIIDFGAADFIESAGAKEFQGTKSYVSPEYIKRKVSLPMESTCWSLGVLLYLCVTGLLPFRKVIHFIKGAIKFKSL</sequence>
<protein>
    <submittedName>
        <fullName evidence="2">Protein kinase domain-containing protein</fullName>
    </submittedName>
</protein>
<dbReference type="WBParaSite" id="RSKR_0000287300.1">
    <property type="protein sequence ID" value="RSKR_0000287300.1"/>
    <property type="gene ID" value="RSKR_0000287300"/>
</dbReference>